<proteinExistence type="predicted"/>
<comment type="caution">
    <text evidence="1">The sequence shown here is derived from an EMBL/GenBank/DDBJ whole genome shotgun (WGS) entry which is preliminary data.</text>
</comment>
<sequence>MAEKIEMRFCKDCGIVVTDVRTGSRALFIIGDLEPFYKGTTPQLIGSDESGLGYRISVEYHKLKDKQFIPELFDMEAS</sequence>
<dbReference type="AlphaFoldDB" id="A0A0F9LYJ9"/>
<name>A0A0F9LYJ9_9ZZZZ</name>
<protein>
    <submittedName>
        <fullName evidence="1">Uncharacterized protein</fullName>
    </submittedName>
</protein>
<accession>A0A0F9LYJ9</accession>
<dbReference type="EMBL" id="LAZR01011358">
    <property type="protein sequence ID" value="KKM62127.1"/>
    <property type="molecule type" value="Genomic_DNA"/>
</dbReference>
<organism evidence="1">
    <name type="scientific">marine sediment metagenome</name>
    <dbReference type="NCBI Taxonomy" id="412755"/>
    <lineage>
        <taxon>unclassified sequences</taxon>
        <taxon>metagenomes</taxon>
        <taxon>ecological metagenomes</taxon>
    </lineage>
</organism>
<reference evidence="1" key="1">
    <citation type="journal article" date="2015" name="Nature">
        <title>Complex archaea that bridge the gap between prokaryotes and eukaryotes.</title>
        <authorList>
            <person name="Spang A."/>
            <person name="Saw J.H."/>
            <person name="Jorgensen S.L."/>
            <person name="Zaremba-Niedzwiedzka K."/>
            <person name="Martijn J."/>
            <person name="Lind A.E."/>
            <person name="van Eijk R."/>
            <person name="Schleper C."/>
            <person name="Guy L."/>
            <person name="Ettema T.J."/>
        </authorList>
    </citation>
    <scope>NUCLEOTIDE SEQUENCE</scope>
</reference>
<evidence type="ECO:0000313" key="1">
    <source>
        <dbReference type="EMBL" id="KKM62127.1"/>
    </source>
</evidence>
<gene>
    <name evidence="1" type="ORF">LCGC14_1524740</name>
</gene>